<dbReference type="Proteomes" id="UP000838756">
    <property type="component" value="Unassembled WGS sequence"/>
</dbReference>
<dbReference type="AlphaFoldDB" id="A0A8S4R397"/>
<gene>
    <name evidence="1" type="primary">jg2263</name>
    <name evidence="1" type="ORF">PAEG_LOCUS9111</name>
</gene>
<comment type="caution">
    <text evidence="1">The sequence shown here is derived from an EMBL/GenBank/DDBJ whole genome shotgun (WGS) entry which is preliminary data.</text>
</comment>
<proteinExistence type="predicted"/>
<protein>
    <submittedName>
        <fullName evidence="1">Jg2263 protein</fullName>
    </submittedName>
</protein>
<evidence type="ECO:0000313" key="1">
    <source>
        <dbReference type="EMBL" id="CAH2229713.1"/>
    </source>
</evidence>
<reference evidence="1" key="1">
    <citation type="submission" date="2022-03" db="EMBL/GenBank/DDBJ databases">
        <authorList>
            <person name="Lindestad O."/>
        </authorList>
    </citation>
    <scope>NUCLEOTIDE SEQUENCE</scope>
</reference>
<keyword evidence="2" id="KW-1185">Reference proteome</keyword>
<sequence>MYWVDFGLHYVGHQPFDTEIQSRWLCYLRSIQKTLRRGERGVRRAPGRKRGWLACARPIALAGLDWHGRTVRAFSLPRFPTGMRTSSLYCSANSGEGWATIQPCAFQRQRYTELLPHDTKDVRNFTTKK</sequence>
<organism evidence="1 2">
    <name type="scientific">Pararge aegeria aegeria</name>
    <dbReference type="NCBI Taxonomy" id="348720"/>
    <lineage>
        <taxon>Eukaryota</taxon>
        <taxon>Metazoa</taxon>
        <taxon>Ecdysozoa</taxon>
        <taxon>Arthropoda</taxon>
        <taxon>Hexapoda</taxon>
        <taxon>Insecta</taxon>
        <taxon>Pterygota</taxon>
        <taxon>Neoptera</taxon>
        <taxon>Endopterygota</taxon>
        <taxon>Lepidoptera</taxon>
        <taxon>Glossata</taxon>
        <taxon>Ditrysia</taxon>
        <taxon>Papilionoidea</taxon>
        <taxon>Nymphalidae</taxon>
        <taxon>Satyrinae</taxon>
        <taxon>Satyrini</taxon>
        <taxon>Parargina</taxon>
        <taxon>Pararge</taxon>
    </lineage>
</organism>
<dbReference type="EMBL" id="CAKXAJ010024743">
    <property type="protein sequence ID" value="CAH2229713.1"/>
    <property type="molecule type" value="Genomic_DNA"/>
</dbReference>
<accession>A0A8S4R397</accession>
<name>A0A8S4R397_9NEOP</name>
<dbReference type="OrthoDB" id="7152108at2759"/>
<evidence type="ECO:0000313" key="2">
    <source>
        <dbReference type="Proteomes" id="UP000838756"/>
    </source>
</evidence>